<organism evidence="2 3">
    <name type="scientific">Candidatus Defluviibacterium haderslevense</name>
    <dbReference type="NCBI Taxonomy" id="2981993"/>
    <lineage>
        <taxon>Bacteria</taxon>
        <taxon>Pseudomonadati</taxon>
        <taxon>Bacteroidota</taxon>
        <taxon>Saprospiria</taxon>
        <taxon>Saprospirales</taxon>
        <taxon>Saprospiraceae</taxon>
        <taxon>Candidatus Defluviibacterium</taxon>
    </lineage>
</organism>
<proteinExistence type="predicted"/>
<protein>
    <submittedName>
        <fullName evidence="2">T9SS type A sorting domain-containing protein</fullName>
    </submittedName>
</protein>
<evidence type="ECO:0000313" key="3">
    <source>
        <dbReference type="Proteomes" id="UP000808349"/>
    </source>
</evidence>
<gene>
    <name evidence="2" type="ORF">IPO85_10340</name>
</gene>
<dbReference type="Proteomes" id="UP000808349">
    <property type="component" value="Unassembled WGS sequence"/>
</dbReference>
<accession>A0A9D7XER8</accession>
<sequence length="481" mass="55111">MKYILLFVVIQTTLNSLVSSQCTFLNRSLDSINNQILLDVHEIDGKIWTINATNSNGAIHVANEIKLRRYDLCFNLENEFNVDGLDDTLQINYKDGSWERNANTILLNTKKSIFHLLSNLKNGIILNSDIDGKLNTIKQLNNDDNSLKPQFQLNDGRMVAIKAENNDSTTFLWLDYYGNVLKNIKTGISLNQIAYINNKKQLIFYQDNSIVAINIKSNNPDYSYVTCIDTFGSRKWEFTIPIRMNFNSIVKRGDSIFCMGNIYYNLYRSKPFIAIIDNKGNLIDSVSFFTKSSQISDIQYAFIDKAGDIFGIGYYKENNRFDALEQLWVFNISKNLELKWAKKFDIIKSLPELIVGIKELSDNSLIAWGGENVQIGSDLLLNNWLLKINKDSTIIIKTNELPEIESSTFISPNPCNVDIVKINSSFELKWSHCIVIDQLGTIYHTDINNNEINVSNLDSGFYLLQLIGEDNQKIIRKLIRY</sequence>
<dbReference type="AlphaFoldDB" id="A0A9D7XER8"/>
<comment type="caution">
    <text evidence="2">The sequence shown here is derived from an EMBL/GenBank/DDBJ whole genome shotgun (WGS) entry which is preliminary data.</text>
</comment>
<evidence type="ECO:0000313" key="2">
    <source>
        <dbReference type="EMBL" id="MBK9717896.1"/>
    </source>
</evidence>
<dbReference type="EMBL" id="JADKFW010000005">
    <property type="protein sequence ID" value="MBK9717896.1"/>
    <property type="molecule type" value="Genomic_DNA"/>
</dbReference>
<dbReference type="NCBIfam" id="TIGR04183">
    <property type="entry name" value="Por_Secre_tail"/>
    <property type="match status" value="1"/>
</dbReference>
<feature type="domain" description="Secretion system C-terminal sorting" evidence="1">
    <location>
        <begin position="410"/>
        <end position="479"/>
    </location>
</feature>
<dbReference type="InterPro" id="IPR026444">
    <property type="entry name" value="Secre_tail"/>
</dbReference>
<evidence type="ECO:0000259" key="1">
    <source>
        <dbReference type="Pfam" id="PF18962"/>
    </source>
</evidence>
<dbReference type="Pfam" id="PF18962">
    <property type="entry name" value="Por_Secre_tail"/>
    <property type="match status" value="1"/>
</dbReference>
<name>A0A9D7XER8_9BACT</name>
<reference evidence="2 3" key="1">
    <citation type="submission" date="2020-10" db="EMBL/GenBank/DDBJ databases">
        <title>Connecting structure to function with the recovery of over 1000 high-quality activated sludge metagenome-assembled genomes encoding full-length rRNA genes using long-read sequencing.</title>
        <authorList>
            <person name="Singleton C.M."/>
            <person name="Petriglieri F."/>
            <person name="Kristensen J.M."/>
            <person name="Kirkegaard R.H."/>
            <person name="Michaelsen T.Y."/>
            <person name="Andersen M.H."/>
            <person name="Karst S.M."/>
            <person name="Dueholm M.S."/>
            <person name="Nielsen P.H."/>
            <person name="Albertsen M."/>
        </authorList>
    </citation>
    <scope>NUCLEOTIDE SEQUENCE [LARGE SCALE GENOMIC DNA]</scope>
    <source>
        <strain evidence="2">Ribe_18-Q3-R11-54_BAT3C.373</strain>
    </source>
</reference>